<evidence type="ECO:0000313" key="2">
    <source>
        <dbReference type="EMBL" id="MBW62548.1"/>
    </source>
</evidence>
<dbReference type="EMBL" id="GGFJ01013407">
    <property type="protein sequence ID" value="MBW62548.1"/>
    <property type="molecule type" value="Transcribed_RNA"/>
</dbReference>
<name>A0A2M4CC64_9DIPT</name>
<feature type="chain" id="PRO_5014597773" evidence="1">
    <location>
        <begin position="28"/>
        <end position="82"/>
    </location>
</feature>
<reference evidence="2" key="1">
    <citation type="submission" date="2018-01" db="EMBL/GenBank/DDBJ databases">
        <title>An insight into the sialome of Amazonian anophelines.</title>
        <authorList>
            <person name="Ribeiro J.M."/>
            <person name="Scarpassa V."/>
            <person name="Calvo E."/>
        </authorList>
    </citation>
    <scope>NUCLEOTIDE SEQUENCE</scope>
    <source>
        <tissue evidence="2">Salivary glands</tissue>
    </source>
</reference>
<keyword evidence="1" id="KW-0732">Signal</keyword>
<organism evidence="2">
    <name type="scientific">Anopheles marajoara</name>
    <dbReference type="NCBI Taxonomy" id="58244"/>
    <lineage>
        <taxon>Eukaryota</taxon>
        <taxon>Metazoa</taxon>
        <taxon>Ecdysozoa</taxon>
        <taxon>Arthropoda</taxon>
        <taxon>Hexapoda</taxon>
        <taxon>Insecta</taxon>
        <taxon>Pterygota</taxon>
        <taxon>Neoptera</taxon>
        <taxon>Endopterygota</taxon>
        <taxon>Diptera</taxon>
        <taxon>Nematocera</taxon>
        <taxon>Culicoidea</taxon>
        <taxon>Culicidae</taxon>
        <taxon>Anophelinae</taxon>
        <taxon>Anopheles</taxon>
    </lineage>
</organism>
<evidence type="ECO:0000256" key="1">
    <source>
        <dbReference type="SAM" id="SignalP"/>
    </source>
</evidence>
<protein>
    <submittedName>
        <fullName evidence="2">Putative secreted protein</fullName>
    </submittedName>
</protein>
<sequence>MMKIRSPSSPPRVLALLLLLNASGLLSRRKQQLLEPYSGFGSGENQRVDVTGQGQGSCSCICIRRTDHHHHLGGRSKSSCRR</sequence>
<proteinExistence type="predicted"/>
<feature type="signal peptide" evidence="1">
    <location>
        <begin position="1"/>
        <end position="27"/>
    </location>
</feature>
<dbReference type="AlphaFoldDB" id="A0A2M4CC64"/>
<accession>A0A2M4CC64</accession>